<dbReference type="InterPro" id="IPR000551">
    <property type="entry name" value="MerR-type_HTH_dom"/>
</dbReference>
<keyword evidence="4" id="KW-0804">Transcription</keyword>
<name>A0A0F4LUD9_9LACO</name>
<evidence type="ECO:0000256" key="2">
    <source>
        <dbReference type="ARBA" id="ARBA00023015"/>
    </source>
</evidence>
<dbReference type="EMBL" id="JXJQ01000006">
    <property type="protein sequence ID" value="KJY62392.1"/>
    <property type="molecule type" value="Genomic_DNA"/>
</dbReference>
<dbReference type="SMART" id="SM00422">
    <property type="entry name" value="HTH_MERR"/>
    <property type="match status" value="1"/>
</dbReference>
<dbReference type="PATRIC" id="fig|1218492.5.peg.722"/>
<dbReference type="PANTHER" id="PTHR30204">
    <property type="entry name" value="REDOX-CYCLING DRUG-SENSING TRANSCRIPTIONAL ACTIVATOR SOXR"/>
    <property type="match status" value="1"/>
</dbReference>
<comment type="caution">
    <text evidence="6">The sequence shown here is derived from an EMBL/GenBank/DDBJ whole genome shotgun (WGS) entry which is preliminary data.</text>
</comment>
<dbReference type="PANTHER" id="PTHR30204:SF65">
    <property type="entry name" value="HTH-TYPE TRANSCRIPTIONAL REGULATOR TNRA"/>
    <property type="match status" value="1"/>
</dbReference>
<protein>
    <submittedName>
        <fullName evidence="6">MerR family transcriptional regulator</fullName>
    </submittedName>
</protein>
<reference evidence="6 7" key="1">
    <citation type="submission" date="2015-01" db="EMBL/GenBank/DDBJ databases">
        <title>Comparative genomics of the lactic acid bacteria isolated from the honey bee gut.</title>
        <authorList>
            <person name="Ellegaard K.M."/>
            <person name="Tamarit D."/>
            <person name="Javelind E."/>
            <person name="Olofsson T."/>
            <person name="Andersson S.G."/>
            <person name="Vasquez A."/>
        </authorList>
    </citation>
    <scope>NUCLEOTIDE SEQUENCE [LARGE SCALE GENOMIC DNA]</scope>
    <source>
        <strain evidence="6 7">Bin4</strain>
    </source>
</reference>
<dbReference type="InterPro" id="IPR047057">
    <property type="entry name" value="MerR_fam"/>
</dbReference>
<keyword evidence="1" id="KW-0678">Repressor</keyword>
<evidence type="ECO:0000256" key="4">
    <source>
        <dbReference type="ARBA" id="ARBA00023163"/>
    </source>
</evidence>
<dbReference type="Gene3D" id="1.10.1660.10">
    <property type="match status" value="1"/>
</dbReference>
<proteinExistence type="predicted"/>
<dbReference type="InterPro" id="IPR009061">
    <property type="entry name" value="DNA-bd_dom_put_sf"/>
</dbReference>
<keyword evidence="7" id="KW-1185">Reference proteome</keyword>
<dbReference type="STRING" id="1218492.JG30_05960"/>
<dbReference type="OrthoDB" id="9806513at2"/>
<dbReference type="SUPFAM" id="SSF46955">
    <property type="entry name" value="Putative DNA-binding domain"/>
    <property type="match status" value="1"/>
</dbReference>
<gene>
    <name evidence="6" type="ORF">JG30_05960</name>
</gene>
<keyword evidence="2" id="KW-0805">Transcription regulation</keyword>
<sequence length="121" mass="14215">MGEKELRKNMSILPVSTVSKLTGLTPRQLRYYERFELVYPKRSAGNQRLYSLNDIERLLEIKDYLDSGMTMQEIRRVLSKTNAPQISNDPDSLSDTEARKIFHKEMLRVGRWENHGSNNLW</sequence>
<evidence type="ECO:0000313" key="7">
    <source>
        <dbReference type="Proteomes" id="UP000033558"/>
    </source>
</evidence>
<evidence type="ECO:0000259" key="5">
    <source>
        <dbReference type="PROSITE" id="PS50937"/>
    </source>
</evidence>
<dbReference type="AlphaFoldDB" id="A0A0F4LUD9"/>
<keyword evidence="3" id="KW-0238">DNA-binding</keyword>
<dbReference type="GO" id="GO:0003677">
    <property type="term" value="F:DNA binding"/>
    <property type="evidence" value="ECO:0007669"/>
    <property type="project" value="UniProtKB-KW"/>
</dbReference>
<dbReference type="HOGENOM" id="CLU_060077_9_0_9"/>
<dbReference type="Pfam" id="PF13411">
    <property type="entry name" value="MerR_1"/>
    <property type="match status" value="1"/>
</dbReference>
<dbReference type="RefSeq" id="WP_046317185.1">
    <property type="nucleotide sequence ID" value="NZ_JAMBJK010000008.1"/>
</dbReference>
<dbReference type="GO" id="GO:0003700">
    <property type="term" value="F:DNA-binding transcription factor activity"/>
    <property type="evidence" value="ECO:0007669"/>
    <property type="project" value="InterPro"/>
</dbReference>
<evidence type="ECO:0000313" key="6">
    <source>
        <dbReference type="EMBL" id="KJY62392.1"/>
    </source>
</evidence>
<organism evidence="6 7">
    <name type="scientific">Bombilactobacillus mellifer</name>
    <dbReference type="NCBI Taxonomy" id="1218492"/>
    <lineage>
        <taxon>Bacteria</taxon>
        <taxon>Bacillati</taxon>
        <taxon>Bacillota</taxon>
        <taxon>Bacilli</taxon>
        <taxon>Lactobacillales</taxon>
        <taxon>Lactobacillaceae</taxon>
        <taxon>Bombilactobacillus</taxon>
    </lineage>
</organism>
<dbReference type="Proteomes" id="UP000033558">
    <property type="component" value="Unassembled WGS sequence"/>
</dbReference>
<dbReference type="PROSITE" id="PS50937">
    <property type="entry name" value="HTH_MERR_2"/>
    <property type="match status" value="1"/>
</dbReference>
<dbReference type="CDD" id="cd01105">
    <property type="entry name" value="HTH_GlnR-like"/>
    <property type="match status" value="1"/>
</dbReference>
<accession>A0A0F4LUD9</accession>
<evidence type="ECO:0000256" key="3">
    <source>
        <dbReference type="ARBA" id="ARBA00023125"/>
    </source>
</evidence>
<feature type="domain" description="HTH merR-type" evidence="5">
    <location>
        <begin position="12"/>
        <end position="80"/>
    </location>
</feature>
<evidence type="ECO:0000256" key="1">
    <source>
        <dbReference type="ARBA" id="ARBA00022491"/>
    </source>
</evidence>